<dbReference type="AlphaFoldDB" id="A0A7W8U987"/>
<evidence type="ECO:0008006" key="4">
    <source>
        <dbReference type="Google" id="ProtNLM"/>
    </source>
</evidence>
<organism evidence="2 3">
    <name type="scientific">Rhizobium giardinii</name>
    <dbReference type="NCBI Taxonomy" id="56731"/>
    <lineage>
        <taxon>Bacteria</taxon>
        <taxon>Pseudomonadati</taxon>
        <taxon>Pseudomonadota</taxon>
        <taxon>Alphaproteobacteria</taxon>
        <taxon>Hyphomicrobiales</taxon>
        <taxon>Rhizobiaceae</taxon>
        <taxon>Rhizobium/Agrobacterium group</taxon>
        <taxon>Rhizobium</taxon>
    </lineage>
</organism>
<proteinExistence type="predicted"/>
<comment type="caution">
    <text evidence="2">The sequence shown here is derived from an EMBL/GenBank/DDBJ whole genome shotgun (WGS) entry which is preliminary data.</text>
</comment>
<evidence type="ECO:0000313" key="2">
    <source>
        <dbReference type="EMBL" id="MBB5535171.1"/>
    </source>
</evidence>
<dbReference type="Proteomes" id="UP000585507">
    <property type="component" value="Unassembled WGS sequence"/>
</dbReference>
<name>A0A7W8U987_9HYPH</name>
<evidence type="ECO:0000256" key="1">
    <source>
        <dbReference type="SAM" id="MobiDB-lite"/>
    </source>
</evidence>
<dbReference type="RefSeq" id="WP_154663305.1">
    <property type="nucleotide sequence ID" value="NZ_JACHBK010000004.1"/>
</dbReference>
<sequence>MATNFNSRLQKLQTRRQGPAEVRKLRKTLDGFYVPLEESYQKRATKAASTYALGAMQEVDPTYTSKSFDEGDRIKNQLEKALAGKIPVEFDYQGSVPLNVHIRGVSDIDLLLLRTVYVVIDPSGPKASSGYFDWTGKPGPTLLGELRNEAEQILTDAFPEAKVDVSGSKAITVSGGSLRREVDVIPSHWYDSADYQRNNLKKDRGVYIYLKHESDRALNYPFLHMYHIENKDILSGGNTKKMIRLLKTLVSDFEGYPSIELSSYDVASLVWYFDNTQLNVQNWNELALLWVAKANLDSMVANEVATRNLQTPDGTRRIIDKEVKFRSLRTLASEVTDLVNEVAKELKGLPVFTTEDLRVGLEKASTISISCKTSGEHADVGDGYPGFC</sequence>
<evidence type="ECO:0000313" key="3">
    <source>
        <dbReference type="Proteomes" id="UP000585507"/>
    </source>
</evidence>
<protein>
    <recommendedName>
        <fullName evidence="4">Nucleotidyltransferase</fullName>
    </recommendedName>
</protein>
<dbReference type="EMBL" id="JACHBK010000004">
    <property type="protein sequence ID" value="MBB5535171.1"/>
    <property type="molecule type" value="Genomic_DNA"/>
</dbReference>
<feature type="region of interest" description="Disordered" evidence="1">
    <location>
        <begin position="1"/>
        <end position="20"/>
    </location>
</feature>
<reference evidence="2 3" key="1">
    <citation type="submission" date="2020-08" db="EMBL/GenBank/DDBJ databases">
        <title>Genomic Encyclopedia of Type Strains, Phase IV (KMG-V): Genome sequencing to study the core and pangenomes of soil and plant-associated prokaryotes.</title>
        <authorList>
            <person name="Whitman W."/>
        </authorList>
    </citation>
    <scope>NUCLEOTIDE SEQUENCE [LARGE SCALE GENOMIC DNA]</scope>
    <source>
        <strain evidence="2 3">SEMIA 4084</strain>
    </source>
</reference>
<accession>A0A7W8U987</accession>
<feature type="compositionally biased region" description="Polar residues" evidence="1">
    <location>
        <begin position="1"/>
        <end position="16"/>
    </location>
</feature>
<keyword evidence="3" id="KW-1185">Reference proteome</keyword>
<gene>
    <name evidence="2" type="ORF">GGD55_001865</name>
</gene>